<keyword evidence="1" id="KW-0812">Transmembrane</keyword>
<keyword evidence="1" id="KW-0472">Membrane</keyword>
<keyword evidence="1" id="KW-1133">Transmembrane helix</keyword>
<dbReference type="AlphaFoldDB" id="A0A7C8MBF2"/>
<dbReference type="Proteomes" id="UP000481861">
    <property type="component" value="Unassembled WGS sequence"/>
</dbReference>
<evidence type="ECO:0000256" key="1">
    <source>
        <dbReference type="SAM" id="Phobius"/>
    </source>
</evidence>
<organism evidence="2 3">
    <name type="scientific">Massariosphaeria phaeospora</name>
    <dbReference type="NCBI Taxonomy" id="100035"/>
    <lineage>
        <taxon>Eukaryota</taxon>
        <taxon>Fungi</taxon>
        <taxon>Dikarya</taxon>
        <taxon>Ascomycota</taxon>
        <taxon>Pezizomycotina</taxon>
        <taxon>Dothideomycetes</taxon>
        <taxon>Pleosporomycetidae</taxon>
        <taxon>Pleosporales</taxon>
        <taxon>Pleosporales incertae sedis</taxon>
        <taxon>Massariosphaeria</taxon>
    </lineage>
</organism>
<dbReference type="SUPFAM" id="SSF53448">
    <property type="entry name" value="Nucleotide-diphospho-sugar transferases"/>
    <property type="match status" value="1"/>
</dbReference>
<proteinExistence type="predicted"/>
<dbReference type="InterPro" id="IPR029044">
    <property type="entry name" value="Nucleotide-diphossugar_trans"/>
</dbReference>
<keyword evidence="2" id="KW-0808">Transferase</keyword>
<dbReference type="InterPro" id="IPR050587">
    <property type="entry name" value="GNT1/Glycosyltrans_8"/>
</dbReference>
<evidence type="ECO:0000313" key="2">
    <source>
        <dbReference type="EMBL" id="KAF2873976.1"/>
    </source>
</evidence>
<comment type="caution">
    <text evidence="2">The sequence shown here is derived from an EMBL/GenBank/DDBJ whole genome shotgun (WGS) entry which is preliminary data.</text>
</comment>
<accession>A0A7C8MBF2</accession>
<reference evidence="2 3" key="1">
    <citation type="submission" date="2020-01" db="EMBL/GenBank/DDBJ databases">
        <authorList>
            <consortium name="DOE Joint Genome Institute"/>
            <person name="Haridas S."/>
            <person name="Albert R."/>
            <person name="Binder M."/>
            <person name="Bloem J."/>
            <person name="Labutti K."/>
            <person name="Salamov A."/>
            <person name="Andreopoulos B."/>
            <person name="Baker S.E."/>
            <person name="Barry K."/>
            <person name="Bills G."/>
            <person name="Bluhm B.H."/>
            <person name="Cannon C."/>
            <person name="Castanera R."/>
            <person name="Culley D.E."/>
            <person name="Daum C."/>
            <person name="Ezra D."/>
            <person name="Gonzalez J.B."/>
            <person name="Henrissat B."/>
            <person name="Kuo A."/>
            <person name="Liang C."/>
            <person name="Lipzen A."/>
            <person name="Lutzoni F."/>
            <person name="Magnuson J."/>
            <person name="Mondo S."/>
            <person name="Nolan M."/>
            <person name="Ohm R."/>
            <person name="Pangilinan J."/>
            <person name="Park H.-J.H."/>
            <person name="Ramirez L."/>
            <person name="Alfaro M."/>
            <person name="Sun H."/>
            <person name="Tritt A."/>
            <person name="Yoshinaga Y."/>
            <person name="Zwiers L.-H.L."/>
            <person name="Turgeon B.G."/>
            <person name="Goodwin S.B."/>
            <person name="Spatafora J.W."/>
            <person name="Crous P.W."/>
            <person name="Grigoriev I.V."/>
        </authorList>
    </citation>
    <scope>NUCLEOTIDE SEQUENCE [LARGE SCALE GENOMIC DNA]</scope>
    <source>
        <strain evidence="2 3">CBS 611.86</strain>
    </source>
</reference>
<protein>
    <submittedName>
        <fullName evidence="2">Nucleotide-diphospho-sugar transferase</fullName>
    </submittedName>
</protein>
<sequence>MFNNKIALNPYKQLDSPSNAEIPPAWRYFTLRLRMKKISTALVTGGLLLAIFSLGRIFELRAGLYTPQLRFTDGLALGTHQLIHGSSPGASNGLMRWSDFAYVQYVTNVDYLCNSVMILEALHRTGTKADLLMMYPEEWHLPELGGGDAKTESGSKDNHPTVPTESRLLAQARDLYKAKLAPITVQTFTRGDPTWQQSYTKLLAFNQTQYKRVISLDSDATVRQHMDELFFIPSSPIAMPRAYWLDEPTLSSQLVVLEPSQLEWQRIQAFMTTHEDSGFDMDILNTIYKDSSTVLPHRKYDLLTAEFRRHDHSKYLGSEEPWNATAALQEAKYVHFSDWPVPKPWLQASKVMEGYQPDCKDGGGAAGQNCTERDLWYGFYTDFSQRRQQICNLTQTIAL</sequence>
<keyword evidence="3" id="KW-1185">Reference proteome</keyword>
<dbReference type="EMBL" id="JAADJZ010000006">
    <property type="protein sequence ID" value="KAF2873976.1"/>
    <property type="molecule type" value="Genomic_DNA"/>
</dbReference>
<dbReference type="PANTHER" id="PTHR11183">
    <property type="entry name" value="GLYCOGENIN SUBFAMILY MEMBER"/>
    <property type="match status" value="1"/>
</dbReference>
<dbReference type="OrthoDB" id="2014201at2759"/>
<gene>
    <name evidence="2" type="ORF">BDV95DRAFT_604193</name>
</gene>
<name>A0A7C8MBF2_9PLEO</name>
<dbReference type="Gene3D" id="3.90.550.10">
    <property type="entry name" value="Spore Coat Polysaccharide Biosynthesis Protein SpsA, Chain A"/>
    <property type="match status" value="1"/>
</dbReference>
<feature type="transmembrane region" description="Helical" evidence="1">
    <location>
        <begin position="38"/>
        <end position="58"/>
    </location>
</feature>
<dbReference type="GO" id="GO:0016740">
    <property type="term" value="F:transferase activity"/>
    <property type="evidence" value="ECO:0007669"/>
    <property type="project" value="UniProtKB-KW"/>
</dbReference>
<evidence type="ECO:0000313" key="3">
    <source>
        <dbReference type="Proteomes" id="UP000481861"/>
    </source>
</evidence>